<dbReference type="EMBL" id="CAJJDN010000224">
    <property type="protein sequence ID" value="CAD8129450.1"/>
    <property type="molecule type" value="Genomic_DNA"/>
</dbReference>
<evidence type="ECO:0000256" key="1">
    <source>
        <dbReference type="SAM" id="MobiDB-lite"/>
    </source>
</evidence>
<feature type="compositionally biased region" description="Polar residues" evidence="1">
    <location>
        <begin position="1"/>
        <end position="15"/>
    </location>
</feature>
<organism evidence="2 3">
    <name type="scientific">Paramecium sonneborni</name>
    <dbReference type="NCBI Taxonomy" id="65129"/>
    <lineage>
        <taxon>Eukaryota</taxon>
        <taxon>Sar</taxon>
        <taxon>Alveolata</taxon>
        <taxon>Ciliophora</taxon>
        <taxon>Intramacronucleata</taxon>
        <taxon>Oligohymenophorea</taxon>
        <taxon>Peniculida</taxon>
        <taxon>Parameciidae</taxon>
        <taxon>Paramecium</taxon>
    </lineage>
</organism>
<reference evidence="2" key="1">
    <citation type="submission" date="2021-01" db="EMBL/GenBank/DDBJ databases">
        <authorList>
            <consortium name="Genoscope - CEA"/>
            <person name="William W."/>
        </authorList>
    </citation>
    <scope>NUCLEOTIDE SEQUENCE</scope>
</reference>
<dbReference type="Proteomes" id="UP000692954">
    <property type="component" value="Unassembled WGS sequence"/>
</dbReference>
<keyword evidence="3" id="KW-1185">Reference proteome</keyword>
<protein>
    <submittedName>
        <fullName evidence="2">Uncharacterized protein</fullName>
    </submittedName>
</protein>
<name>A0A8S1RQE0_9CILI</name>
<evidence type="ECO:0000313" key="3">
    <source>
        <dbReference type="Proteomes" id="UP000692954"/>
    </source>
</evidence>
<dbReference type="AlphaFoldDB" id="A0A8S1RQE0"/>
<accession>A0A8S1RQE0</accession>
<feature type="region of interest" description="Disordered" evidence="1">
    <location>
        <begin position="1"/>
        <end position="32"/>
    </location>
</feature>
<evidence type="ECO:0000313" key="2">
    <source>
        <dbReference type="EMBL" id="CAD8129450.1"/>
    </source>
</evidence>
<gene>
    <name evidence="2" type="ORF">PSON_ATCC_30995.1.T2240001</name>
</gene>
<proteinExistence type="predicted"/>
<comment type="caution">
    <text evidence="2">The sequence shown here is derived from an EMBL/GenBank/DDBJ whole genome shotgun (WGS) entry which is preliminary data.</text>
</comment>
<sequence>MNMNLVEQTNRNCFQEDQDVQNNNKKNKKEQLMMKRKQLERELPADKFRRQHINNLLNLKIKNKGTANMKVLRRNQRNKGQLYQRQDQLFQMFFQKYNFKSYFNNNNNCY</sequence>